<protein>
    <recommendedName>
        <fullName evidence="2">High-affinity zinc uptake system protein ZnuA</fullName>
    </recommendedName>
</protein>
<evidence type="ECO:0000256" key="4">
    <source>
        <dbReference type="ARBA" id="ARBA00022729"/>
    </source>
</evidence>
<evidence type="ECO:0000256" key="6">
    <source>
        <dbReference type="SAM" id="MobiDB-lite"/>
    </source>
</evidence>
<gene>
    <name evidence="8" type="ORF">SAMN06265368_4627</name>
</gene>
<keyword evidence="5" id="KW-0406">Ion transport</keyword>
<dbReference type="EMBL" id="OBEL01000009">
    <property type="protein sequence ID" value="SNZ21505.1"/>
    <property type="molecule type" value="Genomic_DNA"/>
</dbReference>
<feature type="region of interest" description="Disordered" evidence="6">
    <location>
        <begin position="137"/>
        <end position="238"/>
    </location>
</feature>
<comment type="similarity">
    <text evidence="1">Belongs to the bacterial solute-binding protein 9 family.</text>
</comment>
<accession>A0A285PIF9</accession>
<keyword evidence="4 7" id="KW-0732">Signal</keyword>
<evidence type="ECO:0000256" key="5">
    <source>
        <dbReference type="ARBA" id="ARBA00022906"/>
    </source>
</evidence>
<evidence type="ECO:0000256" key="1">
    <source>
        <dbReference type="ARBA" id="ARBA00011028"/>
    </source>
</evidence>
<evidence type="ECO:0000256" key="2">
    <source>
        <dbReference type="ARBA" id="ARBA00015915"/>
    </source>
</evidence>
<feature type="compositionally biased region" description="Basic and acidic residues" evidence="6">
    <location>
        <begin position="137"/>
        <end position="233"/>
    </location>
</feature>
<evidence type="ECO:0000313" key="9">
    <source>
        <dbReference type="Proteomes" id="UP000219439"/>
    </source>
</evidence>
<dbReference type="OrthoDB" id="7346865at2"/>
<dbReference type="AlphaFoldDB" id="A0A285PIF9"/>
<name>A0A285PIF9_9HYPH</name>
<dbReference type="GO" id="GO:0006829">
    <property type="term" value="P:zinc ion transport"/>
    <property type="evidence" value="ECO:0007669"/>
    <property type="project" value="UniProtKB-KW"/>
</dbReference>
<keyword evidence="9" id="KW-1185">Reference proteome</keyword>
<keyword evidence="5" id="KW-0864">Zinc transport</keyword>
<evidence type="ECO:0000256" key="7">
    <source>
        <dbReference type="SAM" id="SignalP"/>
    </source>
</evidence>
<dbReference type="RefSeq" id="WP_097155884.1">
    <property type="nucleotide sequence ID" value="NZ_OBEL01000009.1"/>
</dbReference>
<evidence type="ECO:0000256" key="3">
    <source>
        <dbReference type="ARBA" id="ARBA00022448"/>
    </source>
</evidence>
<sequence length="403" mass="44633">MMTLKASSLGFTKLAGKIVLPALLLAGIASTSSATAAPKVVATIAPVHSITQAILGDVGKADMLVPQNASPHSTDFRPSQAKALQEADLVVWVGPDIETFLIDPLKTLAGKAHVLELMDAKDIIRLPLRSGGDWEKHNHDHDEHDDHDHDKDAKHDDHDDHKDHDHDKDAKHDDHDDHKDHDHDKEAKHDDHDDHKDHDHDKEAKHDDHDDHKDHDHDKEAKQDDHGHDEGGMDNHIWLDPQNGIAMANAIAAELVEIDPDNAKVYEQNKDAFVKKLNALIEEGKKELAPLSKRPFLVFHDAYQYLEARFDLSATGSIMLQPGVSPGAARVKEVRKKLTDLKAICLFTEPQFSDKIVPVLLENTPAKLGTLDPIGATEKAGSNLYINLIRNNIKALKDCLSTT</sequence>
<evidence type="ECO:0000313" key="8">
    <source>
        <dbReference type="EMBL" id="SNZ21505.1"/>
    </source>
</evidence>
<dbReference type="PANTHER" id="PTHR42953">
    <property type="entry name" value="HIGH-AFFINITY ZINC UPTAKE SYSTEM PROTEIN ZNUA-RELATED"/>
    <property type="match status" value="1"/>
</dbReference>
<organism evidence="8 9">
    <name type="scientific">Cohaesibacter gelatinilyticus</name>
    <dbReference type="NCBI Taxonomy" id="372072"/>
    <lineage>
        <taxon>Bacteria</taxon>
        <taxon>Pseudomonadati</taxon>
        <taxon>Pseudomonadota</taxon>
        <taxon>Alphaproteobacteria</taxon>
        <taxon>Hyphomicrobiales</taxon>
        <taxon>Cohaesibacteraceae</taxon>
    </lineage>
</organism>
<dbReference type="InterPro" id="IPR006127">
    <property type="entry name" value="ZnuA-like"/>
</dbReference>
<dbReference type="PANTHER" id="PTHR42953:SF3">
    <property type="entry name" value="HIGH-AFFINITY ZINC UPTAKE SYSTEM PROTEIN ZNUA"/>
    <property type="match status" value="1"/>
</dbReference>
<proteinExistence type="inferred from homology"/>
<feature type="chain" id="PRO_5012741349" description="High-affinity zinc uptake system protein ZnuA" evidence="7">
    <location>
        <begin position="37"/>
        <end position="403"/>
    </location>
</feature>
<feature type="signal peptide" evidence="7">
    <location>
        <begin position="1"/>
        <end position="36"/>
    </location>
</feature>
<dbReference type="Pfam" id="PF01297">
    <property type="entry name" value="ZnuA"/>
    <property type="match status" value="1"/>
</dbReference>
<keyword evidence="3" id="KW-0813">Transport</keyword>
<dbReference type="InterPro" id="IPR050492">
    <property type="entry name" value="Bact_metal-bind_prot9"/>
</dbReference>
<dbReference type="GO" id="GO:0046872">
    <property type="term" value="F:metal ion binding"/>
    <property type="evidence" value="ECO:0007669"/>
    <property type="project" value="InterPro"/>
</dbReference>
<reference evidence="8 9" key="1">
    <citation type="submission" date="2017-09" db="EMBL/GenBank/DDBJ databases">
        <authorList>
            <person name="Ehlers B."/>
            <person name="Leendertz F.H."/>
        </authorList>
    </citation>
    <scope>NUCLEOTIDE SEQUENCE [LARGE SCALE GENOMIC DNA]</scope>
    <source>
        <strain evidence="8 9">DSM 18289</strain>
    </source>
</reference>
<dbReference type="SUPFAM" id="SSF53807">
    <property type="entry name" value="Helical backbone' metal receptor"/>
    <property type="match status" value="1"/>
</dbReference>
<keyword evidence="5" id="KW-0862">Zinc</keyword>
<dbReference type="Proteomes" id="UP000219439">
    <property type="component" value="Unassembled WGS sequence"/>
</dbReference>
<dbReference type="Gene3D" id="3.40.50.1980">
    <property type="entry name" value="Nitrogenase molybdenum iron protein domain"/>
    <property type="match status" value="3"/>
</dbReference>